<keyword evidence="4" id="KW-0732">Signal</keyword>
<keyword evidence="4" id="KW-0391">Immunity</keyword>
<keyword evidence="4" id="KW-0964">Secreted</keyword>
<name>A0A8C7FW80_ONCKI</name>
<protein>
    <recommendedName>
        <fullName evidence="4">Gamma-interferon-inducible lysosomal thiol reductase</fullName>
        <ecNumber evidence="4">1.8.-.-</ecNumber>
    </recommendedName>
    <alternativeName>
        <fullName evidence="4">Gamma-interferon-inducible protein IP-30</fullName>
    </alternativeName>
</protein>
<reference evidence="5" key="2">
    <citation type="submission" date="2025-09" db="UniProtKB">
        <authorList>
            <consortium name="Ensembl"/>
        </authorList>
    </citation>
    <scope>IDENTIFICATION</scope>
</reference>
<keyword evidence="4" id="KW-1015">Disulfide bond</keyword>
<keyword evidence="3 4" id="KW-0325">Glycoprotein</keyword>
<evidence type="ECO:0000313" key="6">
    <source>
        <dbReference type="Proteomes" id="UP000694557"/>
    </source>
</evidence>
<dbReference type="InterPro" id="IPR004911">
    <property type="entry name" value="Interferon-induced_GILT"/>
</dbReference>
<keyword evidence="4" id="KW-0676">Redox-active center</keyword>
<keyword evidence="4" id="KW-0560">Oxidoreductase</keyword>
<dbReference type="Proteomes" id="UP000694557">
    <property type="component" value="Unassembled WGS sequence"/>
</dbReference>
<dbReference type="PANTHER" id="PTHR13234">
    <property type="entry name" value="GAMMA-INTERFERON INDUCIBLE LYSOSOMAL THIOL REDUCTASE GILT"/>
    <property type="match status" value="1"/>
</dbReference>
<organism evidence="5 6">
    <name type="scientific">Oncorhynchus kisutch</name>
    <name type="common">Coho salmon</name>
    <name type="synonym">Salmo kisutch</name>
    <dbReference type="NCBI Taxonomy" id="8019"/>
    <lineage>
        <taxon>Eukaryota</taxon>
        <taxon>Metazoa</taxon>
        <taxon>Chordata</taxon>
        <taxon>Craniata</taxon>
        <taxon>Vertebrata</taxon>
        <taxon>Euteleostomi</taxon>
        <taxon>Actinopterygii</taxon>
        <taxon>Neopterygii</taxon>
        <taxon>Teleostei</taxon>
        <taxon>Protacanthopterygii</taxon>
        <taxon>Salmoniformes</taxon>
        <taxon>Salmonidae</taxon>
        <taxon>Salmoninae</taxon>
        <taxon>Oncorhynchus</taxon>
    </lineage>
</organism>
<evidence type="ECO:0000256" key="1">
    <source>
        <dbReference type="ARBA" id="ARBA00005679"/>
    </source>
</evidence>
<keyword evidence="4" id="KW-0458">Lysosome</keyword>
<dbReference type="GO" id="GO:0005576">
    <property type="term" value="C:extracellular region"/>
    <property type="evidence" value="ECO:0007669"/>
    <property type="project" value="UniProtKB-SubCell"/>
</dbReference>
<evidence type="ECO:0000256" key="2">
    <source>
        <dbReference type="ARBA" id="ARBA00011615"/>
    </source>
</evidence>
<evidence type="ECO:0000313" key="5">
    <source>
        <dbReference type="Ensembl" id="ENSOKIP00005033140.1"/>
    </source>
</evidence>
<dbReference type="Pfam" id="PF03227">
    <property type="entry name" value="GILT"/>
    <property type="match status" value="1"/>
</dbReference>
<dbReference type="GO" id="GO:0002376">
    <property type="term" value="P:immune system process"/>
    <property type="evidence" value="ECO:0007669"/>
    <property type="project" value="UniProtKB-KW"/>
</dbReference>
<reference evidence="5" key="1">
    <citation type="submission" date="2025-08" db="UniProtKB">
        <authorList>
            <consortium name="Ensembl"/>
        </authorList>
    </citation>
    <scope>IDENTIFICATION</scope>
</reference>
<dbReference type="GO" id="GO:0016671">
    <property type="term" value="F:oxidoreductase activity, acting on a sulfur group of donors, disulfide as acceptor"/>
    <property type="evidence" value="ECO:0007669"/>
    <property type="project" value="UniProtKB-UniRule"/>
</dbReference>
<evidence type="ECO:0000256" key="3">
    <source>
        <dbReference type="ARBA" id="ARBA00023180"/>
    </source>
</evidence>
<comment type="similarity">
    <text evidence="1 4">Belongs to the GILT family.</text>
</comment>
<comment type="function">
    <text evidence="4">Lysosomal thiol reductase that can reduce protein disulfide bonds. Facilitates the complete unfolding of proteins destined for lysosomal degradation. Plays an important role in antigen processing.</text>
</comment>
<gene>
    <name evidence="5" type="primary">LOC109902949</name>
</gene>
<comment type="subunit">
    <text evidence="2 4">Dimer; disulfide-linked.</text>
</comment>
<dbReference type="GeneTree" id="ENSGT00940000164804"/>
<keyword evidence="6" id="KW-1185">Reference proteome</keyword>
<dbReference type="Ensembl" id="ENSOKIT00005034993.1">
    <property type="protein sequence ID" value="ENSOKIP00005033140.1"/>
    <property type="gene ID" value="ENSOKIG00005014177.1"/>
</dbReference>
<dbReference type="PANTHER" id="PTHR13234:SF45">
    <property type="entry name" value="GAMMA-INTERFERON-INDUCIBLE LYSOSOMAL THIOL REDUCTASE-LIKE"/>
    <property type="match status" value="1"/>
</dbReference>
<comment type="subcellular location">
    <subcellularLocation>
        <location evidence="4">Secreted</location>
    </subcellularLocation>
    <subcellularLocation>
        <location evidence="4">Lysosome</location>
    </subcellularLocation>
</comment>
<proteinExistence type="inferred from homology"/>
<dbReference type="AlphaFoldDB" id="A0A8C7FW80"/>
<dbReference type="GO" id="GO:0005764">
    <property type="term" value="C:lysosome"/>
    <property type="evidence" value="ECO:0007669"/>
    <property type="project" value="UniProtKB-SubCell"/>
</dbReference>
<dbReference type="EC" id="1.8.-.-" evidence="4"/>
<evidence type="ECO:0000256" key="4">
    <source>
        <dbReference type="RuleBase" id="RU369109"/>
    </source>
</evidence>
<sequence length="271" mass="30573">MYCLLSIISIFHTNFILVTNSIHLFVMNIQEGLCYKMLWYSPAGWALNESPMGGVQKQCLELNATRPNLAVPRVEVTLYYESLCPGCRAFLPQQLFPTWAMLHDIMDVKLVPYCNAQVGLFSKWRLPSGNSPFTCQHGEPECHGNMIEACFLHSVGRYSAFQVIYCMESAANVLDAAQPVSILHVPSMIWDSVTSCVKGELGFKLMHENALKTNALSPAKTHVPWVTINGEYTDDFQDKAMSSLFNLVCKMYMVSSRGVTRPCLRFNMNYI</sequence>
<accession>A0A8C7FW80</accession>